<sequence>MAEEKISNTLGLLLRERLKERSLSMRRLSELTEIDTATISRIINGKRKANLQHLERFAECLGVPLIDFVEAAGYPVEQQEKLQTDMHASVDEIQGVLESSNIYDNQFSIERVEQKLENYGLFSQTDEGKNTILKEFDEKLQKVGGVGPFINELKGYYKKFTSGKSTSFELVLIGSVLLYFIIPVDVIPDYLFPIGYLDDALAVQLTTKSLVKT</sequence>
<dbReference type="Proteomes" id="UP001596109">
    <property type="component" value="Unassembled WGS sequence"/>
</dbReference>
<dbReference type="Pfam" id="PF06803">
    <property type="entry name" value="DUF1232"/>
    <property type="match status" value="1"/>
</dbReference>
<feature type="domain" description="HTH cro/C1-type" evidence="6">
    <location>
        <begin position="14"/>
        <end position="68"/>
    </location>
</feature>
<dbReference type="SUPFAM" id="SSF47413">
    <property type="entry name" value="lambda repressor-like DNA-binding domains"/>
    <property type="match status" value="1"/>
</dbReference>
<evidence type="ECO:0000259" key="6">
    <source>
        <dbReference type="PROSITE" id="PS50943"/>
    </source>
</evidence>
<dbReference type="InterPro" id="IPR010652">
    <property type="entry name" value="DUF1232"/>
</dbReference>
<name>A0ABW0TLL4_9BACL</name>
<evidence type="ECO:0000256" key="1">
    <source>
        <dbReference type="ARBA" id="ARBA00004127"/>
    </source>
</evidence>
<keyword evidence="3 5" id="KW-1133">Transmembrane helix</keyword>
<dbReference type="Gene3D" id="1.10.260.40">
    <property type="entry name" value="lambda repressor-like DNA-binding domains"/>
    <property type="match status" value="1"/>
</dbReference>
<dbReference type="SMART" id="SM00530">
    <property type="entry name" value="HTH_XRE"/>
    <property type="match status" value="1"/>
</dbReference>
<proteinExistence type="predicted"/>
<keyword evidence="8" id="KW-1185">Reference proteome</keyword>
<dbReference type="CDD" id="cd00093">
    <property type="entry name" value="HTH_XRE"/>
    <property type="match status" value="1"/>
</dbReference>
<dbReference type="InterPro" id="IPR001387">
    <property type="entry name" value="Cro/C1-type_HTH"/>
</dbReference>
<dbReference type="InterPro" id="IPR010982">
    <property type="entry name" value="Lambda_DNA-bd_dom_sf"/>
</dbReference>
<dbReference type="EMBL" id="JBHSNO010000006">
    <property type="protein sequence ID" value="MFC5589863.1"/>
    <property type="molecule type" value="Genomic_DNA"/>
</dbReference>
<keyword evidence="4 5" id="KW-0472">Membrane</keyword>
<reference evidence="8" key="1">
    <citation type="journal article" date="2019" name="Int. J. Syst. Evol. Microbiol.">
        <title>The Global Catalogue of Microorganisms (GCM) 10K type strain sequencing project: providing services to taxonomists for standard genome sequencing and annotation.</title>
        <authorList>
            <consortium name="The Broad Institute Genomics Platform"/>
            <consortium name="The Broad Institute Genome Sequencing Center for Infectious Disease"/>
            <person name="Wu L."/>
            <person name="Ma J."/>
        </authorList>
    </citation>
    <scope>NUCLEOTIDE SEQUENCE [LARGE SCALE GENOMIC DNA]</scope>
    <source>
        <strain evidence="8">CGMCC 4.1434</strain>
    </source>
</reference>
<evidence type="ECO:0000256" key="2">
    <source>
        <dbReference type="ARBA" id="ARBA00022692"/>
    </source>
</evidence>
<dbReference type="Pfam" id="PF01381">
    <property type="entry name" value="HTH_3"/>
    <property type="match status" value="1"/>
</dbReference>
<evidence type="ECO:0000313" key="7">
    <source>
        <dbReference type="EMBL" id="MFC5589863.1"/>
    </source>
</evidence>
<protein>
    <submittedName>
        <fullName evidence="7">Helix-turn-helix domain-containing protein</fullName>
    </submittedName>
</protein>
<keyword evidence="2 5" id="KW-0812">Transmembrane</keyword>
<evidence type="ECO:0000313" key="8">
    <source>
        <dbReference type="Proteomes" id="UP001596109"/>
    </source>
</evidence>
<evidence type="ECO:0000256" key="3">
    <source>
        <dbReference type="ARBA" id="ARBA00022989"/>
    </source>
</evidence>
<evidence type="ECO:0000256" key="4">
    <source>
        <dbReference type="ARBA" id="ARBA00023136"/>
    </source>
</evidence>
<comment type="caution">
    <text evidence="7">The sequence shown here is derived from an EMBL/GenBank/DDBJ whole genome shotgun (WGS) entry which is preliminary data.</text>
</comment>
<dbReference type="PROSITE" id="PS50943">
    <property type="entry name" value="HTH_CROC1"/>
    <property type="match status" value="1"/>
</dbReference>
<comment type="subcellular location">
    <subcellularLocation>
        <location evidence="1">Endomembrane system</location>
        <topology evidence="1">Multi-pass membrane protein</topology>
    </subcellularLocation>
</comment>
<organism evidence="7 8">
    <name type="scientific">Sporosarcina soli</name>
    <dbReference type="NCBI Taxonomy" id="334736"/>
    <lineage>
        <taxon>Bacteria</taxon>
        <taxon>Bacillati</taxon>
        <taxon>Bacillota</taxon>
        <taxon>Bacilli</taxon>
        <taxon>Bacillales</taxon>
        <taxon>Caryophanaceae</taxon>
        <taxon>Sporosarcina</taxon>
    </lineage>
</organism>
<gene>
    <name evidence="7" type="ORF">ACFPRA_13235</name>
</gene>
<dbReference type="RefSeq" id="WP_381435400.1">
    <property type="nucleotide sequence ID" value="NZ_JBHSNO010000006.1"/>
</dbReference>
<evidence type="ECO:0000256" key="5">
    <source>
        <dbReference type="SAM" id="Phobius"/>
    </source>
</evidence>
<accession>A0ABW0TLL4</accession>
<feature type="transmembrane region" description="Helical" evidence="5">
    <location>
        <begin position="168"/>
        <end position="187"/>
    </location>
</feature>